<feature type="transmembrane region" description="Helical" evidence="1">
    <location>
        <begin position="504"/>
        <end position="525"/>
    </location>
</feature>
<proteinExistence type="predicted"/>
<sequence length="893" mass="96656">MACLSCMKTYPVPAMDVPRSCSESRHGAVGWRQWGLAGVLAILAFGIGLVFAPGGLRFDAADPAAERHLVRFSAAEANEREAYRWSERGAAMRLFGLTRRPLIVDLRMTSPRPAGAAPAEIRFALGSWHSNAFIIEGDWRRYQALLPPRPGAPDLRLETRTFRPAKESDKRDLGAALNRVAIFPADGLTPPIGAIATLGMVRAIILLLLPIALFAATSRTEPRTAPWIAVVGGAVLLAVAVAHPVDAVALLPDLWLIPVGTAVSAAIFFGAQPHLTPMLVFLRHALASDAARLAAVLVVAAIQGMVFLALVPPWQHYDEPAHFEFAWLLAFHPSWPAVGTVNPAIAWIGGEGRALSHLPTYHLLVSLPLRLTDGWSVIDQLYLARVVSLALFIATIAILGGIARTLFSVGHPMRWLLPLVAALIPPFADIMTAVNNDVGAIMAFSLFLWSVVHILVLGWSARRAAWMIGAALLAAAMKNVTLIAVPLAAVVLFIAWGIRQRWRWRRLVGLLAALVTGVLAFSLAWSDPAAWYRYGGVSGDGAARVALSDAPHGRHAFRLAAGFSPYEVSGLSAPLALADLPVIAGGPVTIGAWVWASRATTAAGPIILYNDLTPELRTITMASVDVDVQPRFVVWTFDAPPVMRTMQVLMPAPTPMNGEPPVTFFFDGLVVVQGKYPAHTPPQLNDAATAGHWNGQTVTNLVRNGSAEHGWLYLRPMIDSAAWPLVRRSPSRVLTSLLDFERTGPIVLFNVVPDLTFRSLMTFGWGEVEPEDRVWRNVLPIMMLALLLGFARAVVANAGHASPRRVAVAVFAFVGLLLWTNAALRILPALVAQPAPFPRYGFPAIAPLALVIAAGWLAWWPMHRRATGAAALVIAMLMVNALAYATMWWRWYV</sequence>
<dbReference type="HOGENOM" id="CLU_323612_0_0_0"/>
<keyword evidence="3" id="KW-1185">Reference proteome</keyword>
<dbReference type="AlphaFoldDB" id="A7NI35"/>
<accession>A7NI35</accession>
<feature type="transmembrane region" description="Helical" evidence="1">
    <location>
        <begin position="807"/>
        <end position="828"/>
    </location>
</feature>
<feature type="transmembrane region" description="Helical" evidence="1">
    <location>
        <begin position="871"/>
        <end position="891"/>
    </location>
</feature>
<gene>
    <name evidence="2" type="ordered locus">Rcas_1031</name>
</gene>
<feature type="transmembrane region" description="Helical" evidence="1">
    <location>
        <begin position="192"/>
        <end position="217"/>
    </location>
</feature>
<keyword evidence="1" id="KW-0472">Membrane</keyword>
<reference evidence="2 3" key="1">
    <citation type="submission" date="2007-08" db="EMBL/GenBank/DDBJ databases">
        <title>Complete sequence of Roseiflexus castenholzii DSM 13941.</title>
        <authorList>
            <consortium name="US DOE Joint Genome Institute"/>
            <person name="Copeland A."/>
            <person name="Lucas S."/>
            <person name="Lapidus A."/>
            <person name="Barry K."/>
            <person name="Glavina del Rio T."/>
            <person name="Dalin E."/>
            <person name="Tice H."/>
            <person name="Pitluck S."/>
            <person name="Thompson L.S."/>
            <person name="Brettin T."/>
            <person name="Bruce D."/>
            <person name="Detter J.C."/>
            <person name="Han C."/>
            <person name="Tapia R."/>
            <person name="Schmutz J."/>
            <person name="Larimer F."/>
            <person name="Land M."/>
            <person name="Hauser L."/>
            <person name="Kyrpides N."/>
            <person name="Mikhailova N."/>
            <person name="Bryant D.A."/>
            <person name="Hanada S."/>
            <person name="Tsukatani Y."/>
            <person name="Richardson P."/>
        </authorList>
    </citation>
    <scope>NUCLEOTIDE SEQUENCE [LARGE SCALE GENOMIC DNA]</scope>
    <source>
        <strain evidence="3">DSM 13941 / HLO8</strain>
    </source>
</reference>
<feature type="transmembrane region" description="Helical" evidence="1">
    <location>
        <begin position="254"/>
        <end position="271"/>
    </location>
</feature>
<keyword evidence="1" id="KW-0812">Transmembrane</keyword>
<feature type="transmembrane region" description="Helical" evidence="1">
    <location>
        <begin position="224"/>
        <end position="242"/>
    </location>
</feature>
<feature type="transmembrane region" description="Helical" evidence="1">
    <location>
        <begin position="291"/>
        <end position="311"/>
    </location>
</feature>
<keyword evidence="1" id="KW-1133">Transmembrane helix</keyword>
<feature type="transmembrane region" description="Helical" evidence="1">
    <location>
        <begin position="480"/>
        <end position="498"/>
    </location>
</feature>
<feature type="transmembrane region" description="Helical" evidence="1">
    <location>
        <begin position="34"/>
        <end position="52"/>
    </location>
</feature>
<protein>
    <submittedName>
        <fullName evidence="2">Uncharacterized protein</fullName>
    </submittedName>
</protein>
<evidence type="ECO:0000256" key="1">
    <source>
        <dbReference type="SAM" id="Phobius"/>
    </source>
</evidence>
<dbReference type="EMBL" id="CP000804">
    <property type="protein sequence ID" value="ABU57135.1"/>
    <property type="molecule type" value="Genomic_DNA"/>
</dbReference>
<feature type="transmembrane region" description="Helical" evidence="1">
    <location>
        <begin position="778"/>
        <end position="795"/>
    </location>
</feature>
<feature type="transmembrane region" description="Helical" evidence="1">
    <location>
        <begin position="840"/>
        <end position="859"/>
    </location>
</feature>
<dbReference type="STRING" id="383372.Rcas_1031"/>
<evidence type="ECO:0000313" key="3">
    <source>
        <dbReference type="Proteomes" id="UP000000263"/>
    </source>
</evidence>
<organism evidence="2 3">
    <name type="scientific">Roseiflexus castenholzii (strain DSM 13941 / HLO8)</name>
    <dbReference type="NCBI Taxonomy" id="383372"/>
    <lineage>
        <taxon>Bacteria</taxon>
        <taxon>Bacillati</taxon>
        <taxon>Chloroflexota</taxon>
        <taxon>Chloroflexia</taxon>
        <taxon>Chloroflexales</taxon>
        <taxon>Roseiflexineae</taxon>
        <taxon>Roseiflexaceae</taxon>
        <taxon>Roseiflexus</taxon>
    </lineage>
</organism>
<feature type="transmembrane region" description="Helical" evidence="1">
    <location>
        <begin position="382"/>
        <end position="403"/>
    </location>
</feature>
<dbReference type="KEGG" id="rca:Rcas_1031"/>
<dbReference type="eggNOG" id="COG1807">
    <property type="taxonomic scope" value="Bacteria"/>
</dbReference>
<name>A7NI35_ROSCS</name>
<evidence type="ECO:0000313" key="2">
    <source>
        <dbReference type="EMBL" id="ABU57135.1"/>
    </source>
</evidence>
<feature type="transmembrane region" description="Helical" evidence="1">
    <location>
        <begin position="440"/>
        <end position="459"/>
    </location>
</feature>
<dbReference type="Proteomes" id="UP000000263">
    <property type="component" value="Chromosome"/>
</dbReference>